<protein>
    <recommendedName>
        <fullName evidence="2">DUF8202 domain-containing protein</fullName>
    </recommendedName>
</protein>
<dbReference type="Proteomes" id="UP000610746">
    <property type="component" value="Unassembled WGS sequence"/>
</dbReference>
<evidence type="ECO:0000256" key="1">
    <source>
        <dbReference type="SAM" id="SignalP"/>
    </source>
</evidence>
<reference evidence="3" key="1">
    <citation type="submission" date="2020-05" db="EMBL/GenBank/DDBJ databases">
        <title>Genomic Encyclopedia of Type Strains, Phase IV (KMG-V): Genome sequencing to study the core and pangenomes of soil and plant-associated prokaryotes.</title>
        <authorList>
            <person name="Whitman W."/>
        </authorList>
    </citation>
    <scope>NUCLEOTIDE SEQUENCE</scope>
    <source>
        <strain evidence="3">16F</strain>
    </source>
</reference>
<evidence type="ECO:0000313" key="4">
    <source>
        <dbReference type="Proteomes" id="UP000610746"/>
    </source>
</evidence>
<name>A0A8J8GCL4_9FLAO</name>
<feature type="domain" description="DUF8202" evidence="2">
    <location>
        <begin position="1101"/>
        <end position="1282"/>
    </location>
</feature>
<dbReference type="EMBL" id="JABSNO010000039">
    <property type="protein sequence ID" value="NRS94047.1"/>
    <property type="molecule type" value="Genomic_DNA"/>
</dbReference>
<feature type="chain" id="PRO_5035152615" description="DUF8202 domain-containing protein" evidence="1">
    <location>
        <begin position="24"/>
        <end position="1787"/>
    </location>
</feature>
<dbReference type="Pfam" id="PF26628">
    <property type="entry name" value="DUF8202"/>
    <property type="match status" value="3"/>
</dbReference>
<dbReference type="SUPFAM" id="SSF103647">
    <property type="entry name" value="TSP type-3 repeat"/>
    <property type="match status" value="2"/>
</dbReference>
<keyword evidence="4" id="KW-1185">Reference proteome</keyword>
<sequence>MKKNLLSQIACFALIMIFGLSYSQSPGGVSTDLSLWYKADAGVTTDASKKVTQWSSSGPNVVGLVQGGIAPTVPYIPYNDQTTFTSTWNFNPTVTFDGTNRYLANTTANYLTTTGSVHYIIVAKGKNRGTGYQSMFAIQGNNTNFFYSGAGSENAYPVMNNNFAGSYPAAASIVSPDGFGIYSAVLPRTLAQGIQRGFYNGFKKNYPTPYPVNSYTIPTSGAFIGSDGTTGDNFNGDIAEVILYHNPSGNDLADSELKKIHSYLAIKYGITLEASHDYILSNGQVVWDATGNTGYTNNIAGLATNGASRLLQKQSFSSSVGKQVVISTSAIASTNKLNNVALNEGQALLWGDNNLKKSPTIPITGISAVNYRFEAIWKVDNTNNVGTVRVAWPAGLSNLKLIQSSDNVFTSSDVVTNMSGVQTVNGVSYNYADVNLADGQYFTFAAYVHAPGGVVSSLWYRSDKGLAPATGAVSTWTDFSFNQVPVSPILSASTSAPSLVDGTGLNLNFNPGVTFVPANALGNTSTLNAVTNSNYTIFTSTTPVSGSGNDRVLGLSYSNLTGGLSFDSPGLTAPNLVLRNNAGGILVNAAVAAGYKYSELTNTSIVRNSFTNTLFTRALNGAVAGSNDTYTSVATGPDGGILFGRNANNGGDDGGVGMTMAETIVFDGTLSANEVNRVDSYLAIKGGITLDITNTPNYLNSSSIPVWQGAVNTGYNNNIFGIANDFISALHQKQSKSINAGQKLIIGNGTSLFETNQLNTNNLSDGQFLIVGDNGLSQTPSVAISNIANVNYRFASVWKAQNTNAVTTVRVAWPKGLTNLKLVQNNTDPTFSSANVVTDMAGLQTVNGVDYNYADVTIANGQFFTFASFVNAPGGVASGLSHWYRADKNAVNTGDATDVTTWTDFTSGVVSSQIVTNDLPKFKKGTVDYFNFNPGINFTTINQTIGNNTLQTITNANNDLFMVTKEGMTTPGSTFPHYFSIGMDNTTTTIANWDYVGLWPAGNVERRVVNGGTNFPNVLPGYDANIPSIMYYNFLNQPYSRGLNGGANGTTYNSPGAMGIPLGGHIFGSTKWTGSGSDNGGFIGNISETIIYGAGNITGAERRKVDTYLAVKYGITLGRVDTENYIATEGTTVWNGTVNTVYNNNIFGLAKDNIEAFEQKVSKSVNAGTILTVATTNDFVEPNLNAARTGFSNDITYFLLGDNKIITTPLSAITANSKTYNRIARTWLSQRTNTSSLVHFEANLASYTGIGTAAGKSVYMLVADDAAFTNNFQAIPGSFNTTSNKWEFTKTFDSDIVNRYITFAESDILPIDPCDITAANPDSDGDGISNACDLDDDNDGILDSAEGGQVCVDSKNKSINTNGTSFNTPVNTSTTQSPVAITGLGNGAFNFTASLSGTSVWGATSASGTATSSGGVQIKNNYPLIGDYLYMQPTTTKTQNTGANVANTSGDYATYILDITGSNNGIQFTSAGLNSTDTFEIYAFNGATPVVINSSNLSGFSPANTSANWTIGTVGDGVKITGLNSGGGTTVEDNLFTTAIGSPITKIEIRSYKNSTSTGASTVTVGITGISFCSVGPYLDTDGDGIPDYLDLDSDNDGCPDAIEGGGTFVDSQLQNSAMPGGNSGATSGSYNLPVIRNLSVPVNTTSGSASYGVPIAAGTGQTVGSSTNAAVNACPTFCYKPGLATGGSILDTRMGITSMARAGVEDAANWPMVRKGGWIALEAKTKGFVINRVAFTADNPVGITAINYVEGMMVYDTTNKCMKMYTLKEGDTAFAWHCISTQTCPD</sequence>
<proteinExistence type="predicted"/>
<evidence type="ECO:0000259" key="2">
    <source>
        <dbReference type="Pfam" id="PF26628"/>
    </source>
</evidence>
<feature type="signal peptide" evidence="1">
    <location>
        <begin position="1"/>
        <end position="23"/>
    </location>
</feature>
<comment type="caution">
    <text evidence="3">The sequence shown here is derived from an EMBL/GenBank/DDBJ whole genome shotgun (WGS) entry which is preliminary data.</text>
</comment>
<dbReference type="InterPro" id="IPR058515">
    <property type="entry name" value="DUF8202"/>
</dbReference>
<evidence type="ECO:0000313" key="3">
    <source>
        <dbReference type="EMBL" id="NRS94047.1"/>
    </source>
</evidence>
<accession>A0A8J8GCL4</accession>
<dbReference type="RefSeq" id="WP_173780582.1">
    <property type="nucleotide sequence ID" value="NZ_JABSNO010000039.1"/>
</dbReference>
<keyword evidence="1" id="KW-0732">Signal</keyword>
<dbReference type="GO" id="GO:0005509">
    <property type="term" value="F:calcium ion binding"/>
    <property type="evidence" value="ECO:0007669"/>
    <property type="project" value="InterPro"/>
</dbReference>
<gene>
    <name evidence="3" type="ORF">HNQ03_003147</name>
</gene>
<dbReference type="InterPro" id="IPR028974">
    <property type="entry name" value="TSP_type-3_rpt"/>
</dbReference>
<dbReference type="Gene3D" id="4.10.1080.10">
    <property type="entry name" value="TSP type-3 repeat"/>
    <property type="match status" value="1"/>
</dbReference>
<organism evidence="3 4">
    <name type="scientific">Frigoriflavimonas asaccharolytica</name>
    <dbReference type="NCBI Taxonomy" id="2735899"/>
    <lineage>
        <taxon>Bacteria</taxon>
        <taxon>Pseudomonadati</taxon>
        <taxon>Bacteroidota</taxon>
        <taxon>Flavobacteriia</taxon>
        <taxon>Flavobacteriales</taxon>
        <taxon>Weeksellaceae</taxon>
        <taxon>Frigoriflavimonas</taxon>
    </lineage>
</organism>
<feature type="domain" description="DUF8202" evidence="2">
    <location>
        <begin position="256"/>
        <end position="439"/>
    </location>
</feature>
<feature type="domain" description="DUF8202" evidence="2">
    <location>
        <begin position="674"/>
        <end position="851"/>
    </location>
</feature>